<dbReference type="PANTHER" id="PTHR14309:SF10">
    <property type="entry name" value="PH DOMAIN-CONTAINING PROTEIN"/>
    <property type="match status" value="1"/>
</dbReference>
<dbReference type="EMBL" id="JAIPUX010000035">
    <property type="protein sequence ID" value="KAH0631646.1"/>
    <property type="molecule type" value="Genomic_DNA"/>
</dbReference>
<keyword evidence="6" id="KW-1185">Reference proteome</keyword>
<dbReference type="InterPro" id="IPR001849">
    <property type="entry name" value="PH_domain"/>
</dbReference>
<feature type="domain" description="PH" evidence="4">
    <location>
        <begin position="42"/>
        <end position="173"/>
    </location>
</feature>
<accession>A0ABQ7TQC2</accession>
<comment type="caution">
    <text evidence="5">The sequence shown here is derived from an EMBL/GenBank/DDBJ whole genome shotgun (WGS) entry which is preliminary data.</text>
</comment>
<dbReference type="Gene3D" id="2.30.29.30">
    <property type="entry name" value="Pleckstrin-homology domain (PH domain)/Phosphotyrosine-binding domain (PTB)"/>
    <property type="match status" value="1"/>
</dbReference>
<feature type="region of interest" description="Disordered" evidence="3">
    <location>
        <begin position="195"/>
        <end position="214"/>
    </location>
</feature>
<dbReference type="InterPro" id="IPR039680">
    <property type="entry name" value="PLEKHB1/2"/>
</dbReference>
<evidence type="ECO:0000259" key="4">
    <source>
        <dbReference type="SMART" id="SM00233"/>
    </source>
</evidence>
<feature type="compositionally biased region" description="Gly residues" evidence="3">
    <location>
        <begin position="196"/>
        <end position="205"/>
    </location>
</feature>
<organism evidence="5 6">
    <name type="scientific">Phrynosoma platyrhinos</name>
    <name type="common">Desert horned lizard</name>
    <dbReference type="NCBI Taxonomy" id="52577"/>
    <lineage>
        <taxon>Eukaryota</taxon>
        <taxon>Metazoa</taxon>
        <taxon>Chordata</taxon>
        <taxon>Craniata</taxon>
        <taxon>Vertebrata</taxon>
        <taxon>Euteleostomi</taxon>
        <taxon>Lepidosauria</taxon>
        <taxon>Squamata</taxon>
        <taxon>Bifurcata</taxon>
        <taxon>Unidentata</taxon>
        <taxon>Episquamata</taxon>
        <taxon>Toxicofera</taxon>
        <taxon>Iguania</taxon>
        <taxon>Phrynosomatidae</taxon>
        <taxon>Phrynosomatinae</taxon>
        <taxon>Phrynosoma</taxon>
    </lineage>
</organism>
<evidence type="ECO:0000313" key="5">
    <source>
        <dbReference type="EMBL" id="KAH0631646.1"/>
    </source>
</evidence>
<sequence length="315" mass="33986">MLKMLGSDWLRGMQAPGMLRDYSICLLEHPIVATTPDPTRSSLMEGSLRRDELHRDPSGLPPKICLDLESSFAGGFLFKQWKEKFLVLSVDGSLLVCPDADSPAELGIALSTNCDAILEGSEICNLPRLPLGAQRDSCLGLRLNDGKVLLLLAPDIQECRQWLNILRKVKENFSLGSPSRCKLHINSPVRKCCRKGGSGDSGSNGGSPSSTERREAAQASFCQEVCSPHCLRHGSPSRPGVKAACILVGGAAAGPTMGYMVTSATAGHPTESHPPDFKELGYHPSACDSDLQYEALDYEGLDQDFDMLDFGGFAF</sequence>
<reference evidence="5 6" key="1">
    <citation type="journal article" date="2022" name="Gigascience">
        <title>A chromosome-level genome assembly and annotation of the desert horned lizard, Phrynosoma platyrhinos, provides insight into chromosomal rearrangements among reptiles.</title>
        <authorList>
            <person name="Koochekian N."/>
            <person name="Ascanio A."/>
            <person name="Farleigh K."/>
            <person name="Card D.C."/>
            <person name="Schield D.R."/>
            <person name="Castoe T.A."/>
            <person name="Jezkova T."/>
        </authorList>
    </citation>
    <scope>NUCLEOTIDE SEQUENCE [LARGE SCALE GENOMIC DNA]</scope>
    <source>
        <strain evidence="5">NK-2021</strain>
    </source>
</reference>
<evidence type="ECO:0000256" key="2">
    <source>
        <dbReference type="ARBA" id="ARBA00023136"/>
    </source>
</evidence>
<evidence type="ECO:0000256" key="3">
    <source>
        <dbReference type="SAM" id="MobiDB-lite"/>
    </source>
</evidence>
<comment type="subcellular location">
    <subcellularLocation>
        <location evidence="1">Membrane</location>
    </subcellularLocation>
</comment>
<dbReference type="InterPro" id="IPR011993">
    <property type="entry name" value="PH-like_dom_sf"/>
</dbReference>
<proteinExistence type="predicted"/>
<dbReference type="Pfam" id="PF00169">
    <property type="entry name" value="PH"/>
    <property type="match status" value="1"/>
</dbReference>
<dbReference type="SMART" id="SM00233">
    <property type="entry name" value="PH"/>
    <property type="match status" value="1"/>
</dbReference>
<name>A0ABQ7TQC2_PHRPL</name>
<gene>
    <name evidence="5" type="ORF">JD844_006082</name>
</gene>
<evidence type="ECO:0000313" key="6">
    <source>
        <dbReference type="Proteomes" id="UP000826234"/>
    </source>
</evidence>
<dbReference type="Proteomes" id="UP000826234">
    <property type="component" value="Unassembled WGS sequence"/>
</dbReference>
<evidence type="ECO:0000256" key="1">
    <source>
        <dbReference type="ARBA" id="ARBA00004370"/>
    </source>
</evidence>
<dbReference type="SUPFAM" id="SSF50729">
    <property type="entry name" value="PH domain-like"/>
    <property type="match status" value="1"/>
</dbReference>
<protein>
    <recommendedName>
        <fullName evidence="4">PH domain-containing protein</fullName>
    </recommendedName>
</protein>
<keyword evidence="2" id="KW-0472">Membrane</keyword>
<dbReference type="PANTHER" id="PTHR14309">
    <property type="entry name" value="EXPRESSED PROTEIN"/>
    <property type="match status" value="1"/>
</dbReference>